<evidence type="ECO:0000313" key="3">
    <source>
        <dbReference type="Proteomes" id="UP001530400"/>
    </source>
</evidence>
<evidence type="ECO:0000313" key="2">
    <source>
        <dbReference type="EMBL" id="KAL3786522.1"/>
    </source>
</evidence>
<proteinExistence type="predicted"/>
<dbReference type="AlphaFoldDB" id="A0ABD3PF60"/>
<dbReference type="Pfam" id="PF13911">
    <property type="entry name" value="AhpC-TSA_2"/>
    <property type="match status" value="1"/>
</dbReference>
<organism evidence="2 3">
    <name type="scientific">Cyclotella atomus</name>
    <dbReference type="NCBI Taxonomy" id="382360"/>
    <lineage>
        <taxon>Eukaryota</taxon>
        <taxon>Sar</taxon>
        <taxon>Stramenopiles</taxon>
        <taxon>Ochrophyta</taxon>
        <taxon>Bacillariophyta</taxon>
        <taxon>Coscinodiscophyceae</taxon>
        <taxon>Thalassiosirophycidae</taxon>
        <taxon>Stephanodiscales</taxon>
        <taxon>Stephanodiscaceae</taxon>
        <taxon>Cyclotella</taxon>
    </lineage>
</organism>
<sequence>MISTRTMRFLTSISLAASACLQAANAFAPSARRQHVASLSIRTTKSEEAPCTISEDFALDESSLVNVPNGATPIRTGIVTNYSEWYSLNVQQQLLESGIRGPTFVSIGDAEKLNAFLDANPWIDRQQMFVDDYSFDVYKAAGFTRFDQVDKEKAKSVKMTAPDLKFGEWMTYFGTVGKVSPIPKDMKFGEVPEGVLWTGGTFVVQGNEVLYQWTDTVPGNHPVIDHVLKAATENKKAIKSESPIGKILPWF</sequence>
<name>A0ABD3PF60_9STRA</name>
<accession>A0ABD3PF60</accession>
<comment type="caution">
    <text evidence="2">The sequence shown here is derived from an EMBL/GenBank/DDBJ whole genome shotgun (WGS) entry which is preliminary data.</text>
</comment>
<dbReference type="InterPro" id="IPR032801">
    <property type="entry name" value="PXL2A/B/C"/>
</dbReference>
<keyword evidence="3" id="KW-1185">Reference proteome</keyword>
<dbReference type="Proteomes" id="UP001530400">
    <property type="component" value="Unassembled WGS sequence"/>
</dbReference>
<feature type="signal peptide" evidence="1">
    <location>
        <begin position="1"/>
        <end position="26"/>
    </location>
</feature>
<keyword evidence="1" id="KW-0732">Signal</keyword>
<dbReference type="EMBL" id="JALLPJ020000646">
    <property type="protein sequence ID" value="KAL3786522.1"/>
    <property type="molecule type" value="Genomic_DNA"/>
</dbReference>
<reference evidence="2 3" key="1">
    <citation type="submission" date="2024-10" db="EMBL/GenBank/DDBJ databases">
        <title>Updated reference genomes for cyclostephanoid diatoms.</title>
        <authorList>
            <person name="Roberts W.R."/>
            <person name="Alverson A.J."/>
        </authorList>
    </citation>
    <scope>NUCLEOTIDE SEQUENCE [LARGE SCALE GENOMIC DNA]</scope>
    <source>
        <strain evidence="2 3">AJA010-31</strain>
    </source>
</reference>
<feature type="chain" id="PRO_5044861714" evidence="1">
    <location>
        <begin position="27"/>
        <end position="251"/>
    </location>
</feature>
<dbReference type="PROSITE" id="PS51257">
    <property type="entry name" value="PROKAR_LIPOPROTEIN"/>
    <property type="match status" value="1"/>
</dbReference>
<gene>
    <name evidence="2" type="ORF">ACHAWO_000499</name>
</gene>
<protein>
    <submittedName>
        <fullName evidence="2">Uncharacterized protein</fullName>
    </submittedName>
</protein>
<evidence type="ECO:0000256" key="1">
    <source>
        <dbReference type="SAM" id="SignalP"/>
    </source>
</evidence>